<keyword evidence="3" id="KW-1185">Reference proteome</keyword>
<proteinExistence type="predicted"/>
<keyword evidence="1" id="KW-0732">Signal</keyword>
<reference evidence="2 3" key="1">
    <citation type="journal article" date="2019" name="Int. J. Syst. Evol. Microbiol.">
        <title>The Global Catalogue of Microorganisms (GCM) 10K type strain sequencing project: providing services to taxonomists for standard genome sequencing and annotation.</title>
        <authorList>
            <consortium name="The Broad Institute Genomics Platform"/>
            <consortium name="The Broad Institute Genome Sequencing Center for Infectious Disease"/>
            <person name="Wu L."/>
            <person name="Ma J."/>
        </authorList>
    </citation>
    <scope>NUCLEOTIDE SEQUENCE [LARGE SCALE GENOMIC DNA]</scope>
    <source>
        <strain evidence="2 3">JCM 15976</strain>
    </source>
</reference>
<sequence>MNKQTIYSVLLVLVVIATSCSNDDDTEPTIGNLKDVTDCEITIETNTLASICVDGTDFALPNEIIKFVTTFYSKNDNPIDTEFIWTIESGNMEILNIENSTNGLIAKSIAIIKFNTDFSGNGVIKGMAENNTGSGFATHSIELESN</sequence>
<comment type="caution">
    <text evidence="2">The sequence shown here is derived from an EMBL/GenBank/DDBJ whole genome shotgun (WGS) entry which is preliminary data.</text>
</comment>
<organism evidence="2 3">
    <name type="scientific">Gaetbulibacter jejuensis</name>
    <dbReference type="NCBI Taxonomy" id="584607"/>
    <lineage>
        <taxon>Bacteria</taxon>
        <taxon>Pseudomonadati</taxon>
        <taxon>Bacteroidota</taxon>
        <taxon>Flavobacteriia</taxon>
        <taxon>Flavobacteriales</taxon>
        <taxon>Flavobacteriaceae</taxon>
        <taxon>Gaetbulibacter</taxon>
    </lineage>
</organism>
<accession>A0ABN1JRC6</accession>
<evidence type="ECO:0000256" key="1">
    <source>
        <dbReference type="SAM" id="SignalP"/>
    </source>
</evidence>
<dbReference type="Proteomes" id="UP001500736">
    <property type="component" value="Unassembled WGS sequence"/>
</dbReference>
<gene>
    <name evidence="2" type="ORF">GCM10009431_19740</name>
</gene>
<dbReference type="EMBL" id="BAAAGF010000003">
    <property type="protein sequence ID" value="GAA0745084.1"/>
    <property type="molecule type" value="Genomic_DNA"/>
</dbReference>
<name>A0ABN1JRC6_9FLAO</name>
<evidence type="ECO:0000313" key="3">
    <source>
        <dbReference type="Proteomes" id="UP001500736"/>
    </source>
</evidence>
<feature type="signal peptide" evidence="1">
    <location>
        <begin position="1"/>
        <end position="22"/>
    </location>
</feature>
<dbReference type="RefSeq" id="WP_343797911.1">
    <property type="nucleotide sequence ID" value="NZ_BAAAGF010000003.1"/>
</dbReference>
<protein>
    <recommendedName>
        <fullName evidence="4">Lipoprotein</fullName>
    </recommendedName>
</protein>
<evidence type="ECO:0008006" key="4">
    <source>
        <dbReference type="Google" id="ProtNLM"/>
    </source>
</evidence>
<evidence type="ECO:0000313" key="2">
    <source>
        <dbReference type="EMBL" id="GAA0745084.1"/>
    </source>
</evidence>
<feature type="chain" id="PRO_5046727780" description="Lipoprotein" evidence="1">
    <location>
        <begin position="23"/>
        <end position="146"/>
    </location>
</feature>
<dbReference type="PROSITE" id="PS51257">
    <property type="entry name" value="PROKAR_LIPOPROTEIN"/>
    <property type="match status" value="1"/>
</dbReference>